<organism evidence="1 2">
    <name type="scientific">Candidatus Macondimonas diazotrophica</name>
    <dbReference type="NCBI Taxonomy" id="2305248"/>
    <lineage>
        <taxon>Bacteria</taxon>
        <taxon>Pseudomonadati</taxon>
        <taxon>Pseudomonadota</taxon>
        <taxon>Gammaproteobacteria</taxon>
        <taxon>Chromatiales</taxon>
        <taxon>Ectothiorhodospiraceae</taxon>
        <taxon>Candidatus Macondimonas</taxon>
    </lineage>
</organism>
<proteinExistence type="predicted"/>
<evidence type="ECO:0000313" key="2">
    <source>
        <dbReference type="Proteomes" id="UP000297890"/>
    </source>
</evidence>
<reference evidence="1 2" key="1">
    <citation type="journal article" date="2019" name="ISME J.">
        <title>Candidatus Macondimonas diazotrophica, a novel gammaproteobacterial genus dominating crude-oil-contaminated coastal sediments.</title>
        <authorList>
            <person name="Karthikeyan S."/>
            <person name="Konstantinidis K."/>
        </authorList>
    </citation>
    <scope>NUCLEOTIDE SEQUENCE [LARGE SCALE GENOMIC DNA]</scope>
    <source>
        <strain evidence="1 2">KTK01</strain>
    </source>
</reference>
<accession>A0A4Z0F6K4</accession>
<comment type="caution">
    <text evidence="1">The sequence shown here is derived from an EMBL/GenBank/DDBJ whole genome shotgun (WGS) entry which is preliminary data.</text>
</comment>
<dbReference type="AlphaFoldDB" id="A0A4Z0F6K4"/>
<dbReference type="RefSeq" id="WP_135282638.1">
    <property type="nucleotide sequence ID" value="NZ_SRIO01000019.1"/>
</dbReference>
<gene>
    <name evidence="1" type="ORF">E4680_11880</name>
</gene>
<keyword evidence="2" id="KW-1185">Reference proteome</keyword>
<protein>
    <submittedName>
        <fullName evidence="1">Uncharacterized protein</fullName>
    </submittedName>
</protein>
<sequence length="72" mass="8185">MDHIISRIEADAAYTAIVKHRDKMAKASLSLDDVKDIDEFITGLVDLLRQARALRQMRKMEACRPRLLCVSA</sequence>
<dbReference type="Proteomes" id="UP000297890">
    <property type="component" value="Unassembled WGS sequence"/>
</dbReference>
<evidence type="ECO:0000313" key="1">
    <source>
        <dbReference type="EMBL" id="TFZ81594.1"/>
    </source>
</evidence>
<name>A0A4Z0F6K4_9GAMM</name>
<dbReference type="EMBL" id="SRIO01000019">
    <property type="protein sequence ID" value="TFZ81594.1"/>
    <property type="molecule type" value="Genomic_DNA"/>
</dbReference>